<comment type="cofactor">
    <cofactor evidence="2">
        <name>Mg(2+)</name>
        <dbReference type="ChEBI" id="CHEBI:18420"/>
    </cofactor>
</comment>
<dbReference type="GO" id="GO:0103023">
    <property type="term" value="F:ITPase activity"/>
    <property type="evidence" value="ECO:0007669"/>
    <property type="project" value="UniProtKB-EC"/>
</dbReference>
<evidence type="ECO:0000313" key="15">
    <source>
        <dbReference type="Proteomes" id="UP000011087"/>
    </source>
</evidence>
<dbReference type="KEGG" id="gtt:GUITHDRAFT_118017"/>
<dbReference type="InterPro" id="IPR026533">
    <property type="entry name" value="NTPase/PRRC1"/>
</dbReference>
<reference evidence="13 15" key="1">
    <citation type="journal article" date="2012" name="Nature">
        <title>Algal genomes reveal evolutionary mosaicism and the fate of nucleomorphs.</title>
        <authorList>
            <consortium name="DOE Joint Genome Institute"/>
            <person name="Curtis B.A."/>
            <person name="Tanifuji G."/>
            <person name="Burki F."/>
            <person name="Gruber A."/>
            <person name="Irimia M."/>
            <person name="Maruyama S."/>
            <person name="Arias M.C."/>
            <person name="Ball S.G."/>
            <person name="Gile G.H."/>
            <person name="Hirakawa Y."/>
            <person name="Hopkins J.F."/>
            <person name="Kuo A."/>
            <person name="Rensing S.A."/>
            <person name="Schmutz J."/>
            <person name="Symeonidi A."/>
            <person name="Elias M."/>
            <person name="Eveleigh R.J."/>
            <person name="Herman E.K."/>
            <person name="Klute M.J."/>
            <person name="Nakayama T."/>
            <person name="Obornik M."/>
            <person name="Reyes-Prieto A."/>
            <person name="Armbrust E.V."/>
            <person name="Aves S.J."/>
            <person name="Beiko R.G."/>
            <person name="Coutinho P."/>
            <person name="Dacks J.B."/>
            <person name="Durnford D.G."/>
            <person name="Fast N.M."/>
            <person name="Green B.R."/>
            <person name="Grisdale C.J."/>
            <person name="Hempel F."/>
            <person name="Henrissat B."/>
            <person name="Hoppner M.P."/>
            <person name="Ishida K."/>
            <person name="Kim E."/>
            <person name="Koreny L."/>
            <person name="Kroth P.G."/>
            <person name="Liu Y."/>
            <person name="Malik S.B."/>
            <person name="Maier U.G."/>
            <person name="McRose D."/>
            <person name="Mock T."/>
            <person name="Neilson J.A."/>
            <person name="Onodera N.T."/>
            <person name="Poole A.M."/>
            <person name="Pritham E.J."/>
            <person name="Richards T.A."/>
            <person name="Rocap G."/>
            <person name="Roy S.W."/>
            <person name="Sarai C."/>
            <person name="Schaack S."/>
            <person name="Shirato S."/>
            <person name="Slamovits C.H."/>
            <person name="Spencer D.F."/>
            <person name="Suzuki S."/>
            <person name="Worden A.Z."/>
            <person name="Zauner S."/>
            <person name="Barry K."/>
            <person name="Bell C."/>
            <person name="Bharti A.K."/>
            <person name="Crow J.A."/>
            <person name="Grimwood J."/>
            <person name="Kramer R."/>
            <person name="Lindquist E."/>
            <person name="Lucas S."/>
            <person name="Salamov A."/>
            <person name="McFadden G.I."/>
            <person name="Lane C.E."/>
            <person name="Keeling P.J."/>
            <person name="Gray M.W."/>
            <person name="Grigoriev I.V."/>
            <person name="Archibald J.M."/>
        </authorList>
    </citation>
    <scope>NUCLEOTIDE SEQUENCE</scope>
    <source>
        <strain evidence="13 15">CCMP2712</strain>
    </source>
</reference>
<dbReference type="InterPro" id="IPR050299">
    <property type="entry name" value="YjjX_NTPase"/>
</dbReference>
<dbReference type="EMBL" id="JH993083">
    <property type="protein sequence ID" value="EKX35870.1"/>
    <property type="molecule type" value="Genomic_DNA"/>
</dbReference>
<dbReference type="AlphaFoldDB" id="L1IJ79"/>
<comment type="catalytic activity">
    <reaction evidence="10">
        <text>ITP + H2O = IDP + phosphate + H(+)</text>
        <dbReference type="Rhea" id="RHEA:28330"/>
        <dbReference type="ChEBI" id="CHEBI:15377"/>
        <dbReference type="ChEBI" id="CHEBI:15378"/>
        <dbReference type="ChEBI" id="CHEBI:43474"/>
        <dbReference type="ChEBI" id="CHEBI:58280"/>
        <dbReference type="ChEBI" id="CHEBI:61402"/>
        <dbReference type="EC" id="3.6.1.73"/>
    </reaction>
</comment>
<dbReference type="OrthoDB" id="300709at2759"/>
<dbReference type="STRING" id="905079.L1IJ79"/>
<gene>
    <name evidence="13" type="ORF">GUITHDRAFT_118017</name>
</gene>
<evidence type="ECO:0000256" key="1">
    <source>
        <dbReference type="ARBA" id="ARBA00001936"/>
    </source>
</evidence>
<dbReference type="GeneID" id="17292564"/>
<dbReference type="GO" id="GO:0009117">
    <property type="term" value="P:nucleotide metabolic process"/>
    <property type="evidence" value="ECO:0007669"/>
    <property type="project" value="UniProtKB-KW"/>
</dbReference>
<evidence type="ECO:0000256" key="11">
    <source>
        <dbReference type="ARBA" id="ARBA00048781"/>
    </source>
</evidence>
<comment type="catalytic activity">
    <reaction evidence="11">
        <text>XTP + H2O = XDP + phosphate + H(+)</text>
        <dbReference type="Rhea" id="RHEA:28406"/>
        <dbReference type="ChEBI" id="CHEBI:15377"/>
        <dbReference type="ChEBI" id="CHEBI:15378"/>
        <dbReference type="ChEBI" id="CHEBI:43474"/>
        <dbReference type="ChEBI" id="CHEBI:59884"/>
        <dbReference type="ChEBI" id="CHEBI:61314"/>
        <dbReference type="EC" id="3.6.1.73"/>
    </reaction>
</comment>
<keyword evidence="7" id="KW-0546">Nucleotide metabolism</keyword>
<evidence type="ECO:0000256" key="8">
    <source>
        <dbReference type="ARBA" id="ARBA00023211"/>
    </source>
</evidence>
<proteinExistence type="predicted"/>
<keyword evidence="3" id="KW-0479">Metal-binding</keyword>
<evidence type="ECO:0000256" key="4">
    <source>
        <dbReference type="ARBA" id="ARBA00022741"/>
    </source>
</evidence>
<evidence type="ECO:0000313" key="13">
    <source>
        <dbReference type="EMBL" id="EKX35870.1"/>
    </source>
</evidence>
<protein>
    <recommendedName>
        <fullName evidence="9">inosine/xanthosine triphosphatase</fullName>
        <ecNumber evidence="9">3.6.1.73</ecNumber>
    </recommendedName>
</protein>
<keyword evidence="15" id="KW-1185">Reference proteome</keyword>
<keyword evidence="5" id="KW-0378">Hydrolase</keyword>
<dbReference type="GO" id="GO:0000166">
    <property type="term" value="F:nucleotide binding"/>
    <property type="evidence" value="ECO:0007669"/>
    <property type="project" value="UniProtKB-KW"/>
</dbReference>
<reference evidence="15" key="2">
    <citation type="submission" date="2012-11" db="EMBL/GenBank/DDBJ databases">
        <authorList>
            <person name="Kuo A."/>
            <person name="Curtis B.A."/>
            <person name="Tanifuji G."/>
            <person name="Burki F."/>
            <person name="Gruber A."/>
            <person name="Irimia M."/>
            <person name="Maruyama S."/>
            <person name="Arias M.C."/>
            <person name="Ball S.G."/>
            <person name="Gile G.H."/>
            <person name="Hirakawa Y."/>
            <person name="Hopkins J.F."/>
            <person name="Rensing S.A."/>
            <person name="Schmutz J."/>
            <person name="Symeonidi A."/>
            <person name="Elias M."/>
            <person name="Eveleigh R.J."/>
            <person name="Herman E.K."/>
            <person name="Klute M.J."/>
            <person name="Nakayama T."/>
            <person name="Obornik M."/>
            <person name="Reyes-Prieto A."/>
            <person name="Armbrust E.V."/>
            <person name="Aves S.J."/>
            <person name="Beiko R.G."/>
            <person name="Coutinho P."/>
            <person name="Dacks J.B."/>
            <person name="Durnford D.G."/>
            <person name="Fast N.M."/>
            <person name="Green B.R."/>
            <person name="Grisdale C."/>
            <person name="Hempe F."/>
            <person name="Henrissat B."/>
            <person name="Hoppner M.P."/>
            <person name="Ishida K.-I."/>
            <person name="Kim E."/>
            <person name="Koreny L."/>
            <person name="Kroth P.G."/>
            <person name="Liu Y."/>
            <person name="Malik S.-B."/>
            <person name="Maier U.G."/>
            <person name="McRose D."/>
            <person name="Mock T."/>
            <person name="Neilson J.A."/>
            <person name="Onodera N.T."/>
            <person name="Poole A.M."/>
            <person name="Pritham E.J."/>
            <person name="Richards T.A."/>
            <person name="Rocap G."/>
            <person name="Roy S.W."/>
            <person name="Sarai C."/>
            <person name="Schaack S."/>
            <person name="Shirato S."/>
            <person name="Slamovits C.H."/>
            <person name="Spencer D.F."/>
            <person name="Suzuki S."/>
            <person name="Worden A.Z."/>
            <person name="Zauner S."/>
            <person name="Barry K."/>
            <person name="Bell C."/>
            <person name="Bharti A.K."/>
            <person name="Crow J.A."/>
            <person name="Grimwood J."/>
            <person name="Kramer R."/>
            <person name="Lindquist E."/>
            <person name="Lucas S."/>
            <person name="Salamov A."/>
            <person name="McFadden G.I."/>
            <person name="Lane C.E."/>
            <person name="Keeling P.J."/>
            <person name="Gray M.W."/>
            <person name="Grigoriev I.V."/>
            <person name="Archibald J.M."/>
        </authorList>
    </citation>
    <scope>NUCLEOTIDE SEQUENCE</scope>
    <source>
        <strain evidence="15">CCMP2712</strain>
    </source>
</reference>
<feature type="domain" description="Non-canonical purine NTP phosphatase/PRRC1" evidence="12">
    <location>
        <begin position="5"/>
        <end position="125"/>
    </location>
</feature>
<dbReference type="eggNOG" id="ENOG502S3KM">
    <property type="taxonomic scope" value="Eukaryota"/>
</dbReference>
<evidence type="ECO:0000256" key="10">
    <source>
        <dbReference type="ARBA" id="ARBA00048174"/>
    </source>
</evidence>
<dbReference type="HOGENOM" id="CLU_087417_1_1_1"/>
<dbReference type="PANTHER" id="PTHR34699">
    <property type="match status" value="1"/>
</dbReference>
<dbReference type="GO" id="GO:0046872">
    <property type="term" value="F:metal ion binding"/>
    <property type="evidence" value="ECO:0007669"/>
    <property type="project" value="UniProtKB-KW"/>
</dbReference>
<dbReference type="GO" id="GO:0006772">
    <property type="term" value="P:thiamine metabolic process"/>
    <property type="evidence" value="ECO:0007669"/>
    <property type="project" value="TreeGrafter"/>
</dbReference>
<evidence type="ECO:0000256" key="9">
    <source>
        <dbReference type="ARBA" id="ARBA00038901"/>
    </source>
</evidence>
<comment type="cofactor">
    <cofactor evidence="1">
        <name>Mn(2+)</name>
        <dbReference type="ChEBI" id="CHEBI:29035"/>
    </cofactor>
</comment>
<evidence type="ECO:0000256" key="3">
    <source>
        <dbReference type="ARBA" id="ARBA00022723"/>
    </source>
</evidence>
<dbReference type="PANTHER" id="PTHR34699:SF2">
    <property type="entry name" value="NON-CANONICAL PURINE NTP PHOSPHATASE_PRRC1 DOMAIN-CONTAINING PROTEIN"/>
    <property type="match status" value="1"/>
</dbReference>
<evidence type="ECO:0000256" key="6">
    <source>
        <dbReference type="ARBA" id="ARBA00022842"/>
    </source>
</evidence>
<dbReference type="SUPFAM" id="SSF52972">
    <property type="entry name" value="ITPase-like"/>
    <property type="match status" value="1"/>
</dbReference>
<dbReference type="Proteomes" id="UP000011087">
    <property type="component" value="Unassembled WGS sequence"/>
</dbReference>
<reference evidence="14" key="3">
    <citation type="submission" date="2015-06" db="UniProtKB">
        <authorList>
            <consortium name="EnsemblProtists"/>
        </authorList>
    </citation>
    <scope>IDENTIFICATION</scope>
</reference>
<dbReference type="EC" id="3.6.1.73" evidence="9"/>
<evidence type="ECO:0000256" key="7">
    <source>
        <dbReference type="ARBA" id="ARBA00023080"/>
    </source>
</evidence>
<keyword evidence="6" id="KW-0460">Magnesium</keyword>
<dbReference type="Gene3D" id="3.90.950.10">
    <property type="match status" value="1"/>
</dbReference>
<dbReference type="PaxDb" id="55529-EKX35870"/>
<name>L1IJ79_GUITC</name>
<sequence length="130" mass="14520">MADEKQGAENRARFLATHEKGYDLYAGLEGGIVEEEGKLICFAWMFVLSAKDGKVGSARTATFELPEKVAKLVREGVELGEADDRVFDRTDSKRKGGTVGYLSKGVVSRTEYYRHAMVMALIPFMNEELY</sequence>
<evidence type="ECO:0000259" key="12">
    <source>
        <dbReference type="Pfam" id="PF01931"/>
    </source>
</evidence>
<evidence type="ECO:0000313" key="14">
    <source>
        <dbReference type="EnsemblProtists" id="EKX35870"/>
    </source>
</evidence>
<accession>L1IJ79</accession>
<dbReference type="EnsemblProtists" id="EKX35870">
    <property type="protein sequence ID" value="EKX35870"/>
    <property type="gene ID" value="GUITHDRAFT_118017"/>
</dbReference>
<evidence type="ECO:0000256" key="5">
    <source>
        <dbReference type="ARBA" id="ARBA00022801"/>
    </source>
</evidence>
<keyword evidence="8" id="KW-0464">Manganese</keyword>
<dbReference type="Pfam" id="PF01931">
    <property type="entry name" value="NTPase_I-T"/>
    <property type="match status" value="1"/>
</dbReference>
<organism evidence="13">
    <name type="scientific">Guillardia theta (strain CCMP2712)</name>
    <name type="common">Cryptophyte</name>
    <dbReference type="NCBI Taxonomy" id="905079"/>
    <lineage>
        <taxon>Eukaryota</taxon>
        <taxon>Cryptophyceae</taxon>
        <taxon>Pyrenomonadales</taxon>
        <taxon>Geminigeraceae</taxon>
        <taxon>Guillardia</taxon>
    </lineage>
</organism>
<dbReference type="OMA" id="LECFAWV"/>
<keyword evidence="4" id="KW-0547">Nucleotide-binding</keyword>
<dbReference type="InterPro" id="IPR029001">
    <property type="entry name" value="ITPase-like_fam"/>
</dbReference>
<evidence type="ECO:0000256" key="2">
    <source>
        <dbReference type="ARBA" id="ARBA00001946"/>
    </source>
</evidence>
<dbReference type="RefSeq" id="XP_005822850.1">
    <property type="nucleotide sequence ID" value="XM_005822793.1"/>
</dbReference>